<keyword evidence="1" id="KW-0378">Hydrolase</keyword>
<name>A0A097KMH1_9CHLO</name>
<protein>
    <submittedName>
        <fullName evidence="1">Putative HNH homing endonuclease</fullName>
    </submittedName>
</protein>
<geneLocation type="chloroplast" evidence="1"/>
<accession>A0A097KMH1</accession>
<dbReference type="GeneID" id="22159606"/>
<organism evidence="1">
    <name type="scientific">Xylochloris irregularis</name>
    <dbReference type="NCBI Taxonomy" id="480381"/>
    <lineage>
        <taxon>Eukaryota</taxon>
        <taxon>Viridiplantae</taxon>
        <taxon>Chlorophyta</taxon>
        <taxon>core chlorophytes</taxon>
        <taxon>Trebouxiophyceae</taxon>
        <taxon>Trebouxiophyceae incertae sedis</taxon>
        <taxon>Xylochloris</taxon>
    </lineage>
</organism>
<proteinExistence type="predicted"/>
<gene>
    <name evidence="1" type="primary">orf79</name>
</gene>
<dbReference type="EMBL" id="KM462872">
    <property type="protein sequence ID" value="AIT94377.1"/>
    <property type="molecule type" value="Genomic_DNA"/>
</dbReference>
<keyword evidence="1" id="KW-0150">Chloroplast</keyword>
<keyword evidence="1" id="KW-0540">Nuclease</keyword>
<dbReference type="RefSeq" id="YP_009105652.1">
    <property type="nucleotide sequence ID" value="NC_025534.1"/>
</dbReference>
<keyword evidence="1" id="KW-0934">Plastid</keyword>
<keyword evidence="1" id="KW-0255">Endonuclease</keyword>
<reference evidence="1" key="1">
    <citation type="journal article" date="2014" name="BMC Evol. Biol.">
        <title>Chloroplast phylogenomic analysis resolves deep-level relationships within the green algal class Trebouxiophyceae.</title>
        <authorList>
            <person name="Lemieux C."/>
            <person name="Otis C."/>
            <person name="Turmel M."/>
        </authorList>
    </citation>
    <scope>NUCLEOTIDE SEQUENCE</scope>
</reference>
<sequence>MPTTNAYDQFIKLLKQKAKVGFDKDVLLQKHHILPLHAGGLVSGETVLCSIEDHAKAHLIRYEVYSQVQDKIAALFIGC</sequence>
<dbReference type="GO" id="GO:0004519">
    <property type="term" value="F:endonuclease activity"/>
    <property type="evidence" value="ECO:0007669"/>
    <property type="project" value="UniProtKB-KW"/>
</dbReference>
<dbReference type="AlphaFoldDB" id="A0A097KMH1"/>
<evidence type="ECO:0000313" key="1">
    <source>
        <dbReference type="EMBL" id="AIT94377.1"/>
    </source>
</evidence>